<feature type="transmembrane region" description="Helical" evidence="1">
    <location>
        <begin position="206"/>
        <end position="223"/>
    </location>
</feature>
<dbReference type="Proteomes" id="UP001296943">
    <property type="component" value="Unassembled WGS sequence"/>
</dbReference>
<comment type="caution">
    <text evidence="2">The sequence shown here is derived from an EMBL/GenBank/DDBJ whole genome shotgun (WGS) entry which is preliminary data.</text>
</comment>
<feature type="transmembrane region" description="Helical" evidence="1">
    <location>
        <begin position="66"/>
        <end position="83"/>
    </location>
</feature>
<protein>
    <submittedName>
        <fullName evidence="2">O-antigen ligase</fullName>
    </submittedName>
</protein>
<keyword evidence="1" id="KW-0472">Membrane</keyword>
<feature type="transmembrane region" description="Helical" evidence="1">
    <location>
        <begin position="277"/>
        <end position="301"/>
    </location>
</feature>
<evidence type="ECO:0000256" key="1">
    <source>
        <dbReference type="SAM" id="Phobius"/>
    </source>
</evidence>
<organism evidence="2 3">
    <name type="scientific">Aquibacillus albus</name>
    <dbReference type="NCBI Taxonomy" id="1168171"/>
    <lineage>
        <taxon>Bacteria</taxon>
        <taxon>Bacillati</taxon>
        <taxon>Bacillota</taxon>
        <taxon>Bacilli</taxon>
        <taxon>Bacillales</taxon>
        <taxon>Bacillaceae</taxon>
        <taxon>Aquibacillus</taxon>
    </lineage>
</organism>
<gene>
    <name evidence="2" type="ORF">JOC48_001874</name>
</gene>
<feature type="transmembrane region" description="Helical" evidence="1">
    <location>
        <begin position="128"/>
        <end position="148"/>
    </location>
</feature>
<keyword evidence="1" id="KW-0812">Transmembrane</keyword>
<name>A0ABS2MZP5_9BACI</name>
<keyword evidence="3" id="KW-1185">Reference proteome</keyword>
<sequence length="434" mass="50059">MIKSFNHKMDKSMGIYKWKDVNLLGRIWSRDFLLKVWVFFIGFPLFINVGGPEVIGLGTSVFSNQPGINLPISFFIMIWLLLATTYKKIVLREKWIITSLTKQYIFLFYVCFLLAFFGILISNKITDLIFVFQMTVPLLVYIIITNYIDCIKKFEFIIKIMVVGAIIGFILLVISNIVNYGLEILLGSKPLTDEVFFLTVYQIYDYYPVVIAVIAILLFNWFLNSESFYKKNLLFILFIIAIIVMTKLNSRNALLAFGISFSLLVFFGNLRYRLKLILAFLSFGVLLVLYSLNLSVFHRILNANNSISVRLERLEQGLHQVYSHPLFGSMFRSDEITGFHNQYLELAGNAGIFITVAFFSFLLMFIFRTAKYIKRQNNKQLKSISVSIVCIIIGILLGSNIAQSNFTQPMSSFLIWFLIGCQDSLNRLKERSDI</sequence>
<reference evidence="2 3" key="1">
    <citation type="submission" date="2021-01" db="EMBL/GenBank/DDBJ databases">
        <title>Genomic Encyclopedia of Type Strains, Phase IV (KMG-IV): sequencing the most valuable type-strain genomes for metagenomic binning, comparative biology and taxonomic classification.</title>
        <authorList>
            <person name="Goeker M."/>
        </authorList>
    </citation>
    <scope>NUCLEOTIDE SEQUENCE [LARGE SCALE GENOMIC DNA]</scope>
    <source>
        <strain evidence="2 3">DSM 23711</strain>
    </source>
</reference>
<keyword evidence="1" id="KW-1133">Transmembrane helix</keyword>
<feature type="transmembrane region" description="Helical" evidence="1">
    <location>
        <begin position="381"/>
        <end position="402"/>
    </location>
</feature>
<feature type="transmembrane region" description="Helical" evidence="1">
    <location>
        <begin position="104"/>
        <end position="122"/>
    </location>
</feature>
<evidence type="ECO:0000313" key="3">
    <source>
        <dbReference type="Proteomes" id="UP001296943"/>
    </source>
</evidence>
<dbReference type="GO" id="GO:0016874">
    <property type="term" value="F:ligase activity"/>
    <property type="evidence" value="ECO:0007669"/>
    <property type="project" value="UniProtKB-KW"/>
</dbReference>
<accession>A0ABS2MZP5</accession>
<feature type="transmembrane region" description="Helical" evidence="1">
    <location>
        <begin position="160"/>
        <end position="186"/>
    </location>
</feature>
<evidence type="ECO:0000313" key="2">
    <source>
        <dbReference type="EMBL" id="MBM7571378.1"/>
    </source>
</evidence>
<feature type="transmembrane region" description="Helical" evidence="1">
    <location>
        <begin position="350"/>
        <end position="369"/>
    </location>
</feature>
<feature type="transmembrane region" description="Helical" evidence="1">
    <location>
        <begin position="254"/>
        <end position="270"/>
    </location>
</feature>
<keyword evidence="2" id="KW-0436">Ligase</keyword>
<proteinExistence type="predicted"/>
<dbReference type="PANTHER" id="PTHR37422:SF13">
    <property type="entry name" value="LIPOPOLYSACCHARIDE BIOSYNTHESIS PROTEIN PA4999-RELATED"/>
    <property type="match status" value="1"/>
</dbReference>
<dbReference type="PANTHER" id="PTHR37422">
    <property type="entry name" value="TEICHURONIC ACID BIOSYNTHESIS PROTEIN TUAE"/>
    <property type="match status" value="1"/>
</dbReference>
<dbReference type="EMBL" id="JAFBDR010000008">
    <property type="protein sequence ID" value="MBM7571378.1"/>
    <property type="molecule type" value="Genomic_DNA"/>
</dbReference>
<feature type="transmembrane region" description="Helical" evidence="1">
    <location>
        <begin position="232"/>
        <end position="248"/>
    </location>
</feature>
<feature type="transmembrane region" description="Helical" evidence="1">
    <location>
        <begin position="32"/>
        <end position="51"/>
    </location>
</feature>
<dbReference type="InterPro" id="IPR051533">
    <property type="entry name" value="WaaL-like"/>
</dbReference>